<evidence type="ECO:0000256" key="5">
    <source>
        <dbReference type="ARBA" id="ARBA00023098"/>
    </source>
</evidence>
<dbReference type="Proteomes" id="UP000002383">
    <property type="component" value="Chromosome"/>
</dbReference>
<keyword evidence="4 12" id="KW-0210">Decarboxylase</keyword>
<dbReference type="AlphaFoldDB" id="B8GQC5"/>
<dbReference type="InterPro" id="IPR003817">
    <property type="entry name" value="PS_Dcarbxylase"/>
</dbReference>
<sequence>MSQVPPRWLDWLKSLPLYLLPHHAISRLVHRLARWETRAKNPVLRWFIRHYGVAMGEAQESRPEAYASFNAFFTRALRPEVRPLDPDPLALLSPADSTVSALGRIRDGRIIQAKGHGYSLDILVGGDPRRADPFRNGHFITLYLSPRDYHRVHMPAAGRLLETVYVPGRLFSVAPHTVRTIPNLFARNERVACLFDTDRGPLASIMVGAINVGSIELVWAGEITPPQHDLTVTRYDHRPVQLARGAEMGRFNLGSTVILLLPEGPFTWNAELAPGVRVKMGQALGKWEG</sequence>
<dbReference type="GO" id="GO:0006646">
    <property type="term" value="P:phosphatidylethanolamine biosynthetic process"/>
    <property type="evidence" value="ECO:0007669"/>
    <property type="project" value="UniProtKB-UniRule"/>
</dbReference>
<dbReference type="KEGG" id="tgr:Tgr7_1234"/>
<protein>
    <recommendedName>
        <fullName evidence="12">Phosphatidylserine decarboxylase proenzyme</fullName>
        <ecNumber evidence="12">4.1.1.65</ecNumber>
    </recommendedName>
    <component>
        <recommendedName>
            <fullName evidence="12">Phosphatidylserine decarboxylase alpha chain</fullName>
        </recommendedName>
    </component>
    <component>
        <recommendedName>
            <fullName evidence="12">Phosphatidylserine decarboxylase beta chain</fullName>
        </recommendedName>
    </component>
</protein>
<keyword evidence="9 12" id="KW-0456">Lyase</keyword>
<dbReference type="Pfam" id="PF02666">
    <property type="entry name" value="PS_Dcarbxylase"/>
    <property type="match status" value="1"/>
</dbReference>
<feature type="modified residue" description="Pyruvic acid (Ser); by autocatalysis" evidence="12">
    <location>
        <position position="255"/>
    </location>
</feature>
<dbReference type="EMBL" id="CP001339">
    <property type="protein sequence ID" value="ACL72320.1"/>
    <property type="molecule type" value="Genomic_DNA"/>
</dbReference>
<evidence type="ECO:0000256" key="10">
    <source>
        <dbReference type="ARBA" id="ARBA00023264"/>
    </source>
</evidence>
<feature type="active site" description="Charge relay system; for autoendoproteolytic cleavage activity" evidence="12">
    <location>
        <position position="96"/>
    </location>
</feature>
<feature type="active site" description="Schiff-base intermediate with substrate; via pyruvic acid; for decarboxylase activity" evidence="12">
    <location>
        <position position="255"/>
    </location>
</feature>
<feature type="active site" description="Charge relay system; for autoendoproteolytic cleavage activity" evidence="12">
    <location>
        <position position="153"/>
    </location>
</feature>
<comment type="cofactor">
    <cofactor evidence="12">
        <name>pyruvate</name>
        <dbReference type="ChEBI" id="CHEBI:15361"/>
    </cofactor>
    <text evidence="12">Binds 1 pyruvoyl group covalently per subunit.</text>
</comment>
<keyword evidence="14" id="KW-1185">Reference proteome</keyword>
<comment type="catalytic activity">
    <reaction evidence="12">
        <text>a 1,2-diacyl-sn-glycero-3-phospho-L-serine + H(+) = a 1,2-diacyl-sn-glycero-3-phosphoethanolamine + CO2</text>
        <dbReference type="Rhea" id="RHEA:20828"/>
        <dbReference type="ChEBI" id="CHEBI:15378"/>
        <dbReference type="ChEBI" id="CHEBI:16526"/>
        <dbReference type="ChEBI" id="CHEBI:57262"/>
        <dbReference type="ChEBI" id="CHEBI:64612"/>
        <dbReference type="EC" id="4.1.1.65"/>
    </reaction>
</comment>
<dbReference type="EC" id="4.1.1.65" evidence="12"/>
<evidence type="ECO:0000256" key="3">
    <source>
        <dbReference type="ARBA" id="ARBA00022516"/>
    </source>
</evidence>
<evidence type="ECO:0000256" key="7">
    <source>
        <dbReference type="ARBA" id="ARBA00023145"/>
    </source>
</evidence>
<feature type="chain" id="PRO_5023459615" description="Phosphatidylserine decarboxylase alpha chain" evidence="12">
    <location>
        <begin position="255"/>
        <end position="289"/>
    </location>
</feature>
<comment type="PTM">
    <text evidence="12">Is synthesized initially as an inactive proenzyme. Formation of the active enzyme involves a self-maturation process in which the active site pyruvoyl group is generated from an internal serine residue via an autocatalytic post-translational modification. Two non-identical subunits are generated from the proenzyme in this reaction, and the pyruvate is formed at the N-terminus of the alpha chain, which is derived from the carboxyl end of the proenzyme. The autoendoproteolytic cleavage occurs by a canonical serine protease mechanism, in which the side chain hydroxyl group of the serine supplies its oxygen atom to form the C-terminus of the beta chain, while the remainder of the serine residue undergoes an oxidative deamination to produce ammonia and the pyruvoyl prosthetic group on the alpha chain. During this reaction, the Ser that is part of the protease active site of the proenzyme becomes the pyruvoyl prosthetic group, which constitutes an essential element of the active site of the mature decarboxylase.</text>
</comment>
<proteinExistence type="inferred from homology"/>
<comment type="subunit">
    <text evidence="12">Heterodimer of a large membrane-associated beta subunit and a small pyruvoyl-containing alpha subunit.</text>
</comment>
<keyword evidence="8 12" id="KW-0594">Phospholipid biosynthesis</keyword>
<dbReference type="PANTHER" id="PTHR10067:SF6">
    <property type="entry name" value="PHOSPHATIDYLSERINE DECARBOXYLASE PROENZYME, MITOCHONDRIAL"/>
    <property type="match status" value="1"/>
</dbReference>
<dbReference type="NCBIfam" id="TIGR00163">
    <property type="entry name" value="PS_decarb"/>
    <property type="match status" value="1"/>
</dbReference>
<gene>
    <name evidence="12" type="primary">psd</name>
    <name evidence="13" type="ordered locus">Tgr7_1234</name>
</gene>
<dbReference type="HAMAP" id="MF_00662">
    <property type="entry name" value="PS_decarb_PSD_B_type1"/>
    <property type="match status" value="1"/>
</dbReference>
<evidence type="ECO:0000313" key="14">
    <source>
        <dbReference type="Proteomes" id="UP000002383"/>
    </source>
</evidence>
<dbReference type="GO" id="GO:0004609">
    <property type="term" value="F:phosphatidylserine decarboxylase activity"/>
    <property type="evidence" value="ECO:0007669"/>
    <property type="project" value="UniProtKB-UniRule"/>
</dbReference>
<dbReference type="PANTHER" id="PTHR10067">
    <property type="entry name" value="PHOSPHATIDYLSERINE DECARBOXYLASE"/>
    <property type="match status" value="1"/>
</dbReference>
<comment type="pathway">
    <text evidence="1">Lipid metabolism.</text>
</comment>
<dbReference type="HOGENOM" id="CLU_029061_4_1_6"/>
<evidence type="ECO:0000256" key="12">
    <source>
        <dbReference type="HAMAP-Rule" id="MF_00662"/>
    </source>
</evidence>
<reference evidence="13 14" key="1">
    <citation type="journal article" date="2011" name="Stand. Genomic Sci.">
        <title>Complete genome sequence of 'Thioalkalivibrio sulfidophilus' HL-EbGr7.</title>
        <authorList>
            <person name="Muyzer G."/>
            <person name="Sorokin D.Y."/>
            <person name="Mavromatis K."/>
            <person name="Lapidus A."/>
            <person name="Clum A."/>
            <person name="Ivanova N."/>
            <person name="Pati A."/>
            <person name="d'Haeseleer P."/>
            <person name="Woyke T."/>
            <person name="Kyrpides N.C."/>
        </authorList>
    </citation>
    <scope>NUCLEOTIDE SEQUENCE [LARGE SCALE GENOMIC DNA]</scope>
    <source>
        <strain evidence="13 14">HL-EbGR7</strain>
    </source>
</reference>
<dbReference type="OrthoDB" id="9802030at2"/>
<evidence type="ECO:0000256" key="4">
    <source>
        <dbReference type="ARBA" id="ARBA00022793"/>
    </source>
</evidence>
<feature type="active site" description="Charge relay system; for autoendoproteolytic cleavage activity" evidence="12">
    <location>
        <position position="255"/>
    </location>
</feature>
<organism evidence="13 14">
    <name type="scientific">Thioalkalivibrio sulfidiphilus (strain HL-EbGR7)</name>
    <dbReference type="NCBI Taxonomy" id="396588"/>
    <lineage>
        <taxon>Bacteria</taxon>
        <taxon>Pseudomonadati</taxon>
        <taxon>Pseudomonadota</taxon>
        <taxon>Gammaproteobacteria</taxon>
        <taxon>Chromatiales</taxon>
        <taxon>Ectothiorhodospiraceae</taxon>
        <taxon>Thioalkalivibrio</taxon>
    </lineage>
</organism>
<keyword evidence="6 12" id="KW-0472">Membrane</keyword>
<comment type="function">
    <text evidence="12">Catalyzes the formation of phosphatidylethanolamine (PtdEtn) from phosphatidylserine (PtdSer).</text>
</comment>
<keyword evidence="2 12" id="KW-1003">Cell membrane</keyword>
<evidence type="ECO:0000256" key="1">
    <source>
        <dbReference type="ARBA" id="ARBA00005189"/>
    </source>
</evidence>
<evidence type="ECO:0000256" key="2">
    <source>
        <dbReference type="ARBA" id="ARBA00022475"/>
    </source>
</evidence>
<keyword evidence="3 12" id="KW-0444">Lipid biosynthesis</keyword>
<dbReference type="InterPro" id="IPR033177">
    <property type="entry name" value="PSD-B"/>
</dbReference>
<keyword evidence="5 12" id="KW-0443">Lipid metabolism</keyword>
<name>B8GQC5_THISH</name>
<comment type="pathway">
    <text evidence="12">Phospholipid metabolism; phosphatidylethanolamine biosynthesis; phosphatidylethanolamine from CDP-diacylglycerol: step 2/2.</text>
</comment>
<dbReference type="InterPro" id="IPR033178">
    <property type="entry name" value="PSD_type1_pro"/>
</dbReference>
<dbReference type="GO" id="GO:0005886">
    <property type="term" value="C:plasma membrane"/>
    <property type="evidence" value="ECO:0007669"/>
    <property type="project" value="UniProtKB-SubCell"/>
</dbReference>
<keyword evidence="7 12" id="KW-0865">Zymogen</keyword>
<evidence type="ECO:0000256" key="9">
    <source>
        <dbReference type="ARBA" id="ARBA00023239"/>
    </source>
</evidence>
<keyword evidence="11 12" id="KW-0670">Pyruvate</keyword>
<accession>B8GQC5</accession>
<feature type="chain" id="PRO_5023459616" description="Phosphatidylserine decarboxylase beta chain" evidence="12">
    <location>
        <begin position="1"/>
        <end position="254"/>
    </location>
</feature>
<evidence type="ECO:0000313" key="13">
    <source>
        <dbReference type="EMBL" id="ACL72320.1"/>
    </source>
</evidence>
<evidence type="ECO:0000256" key="8">
    <source>
        <dbReference type="ARBA" id="ARBA00023209"/>
    </source>
</evidence>
<evidence type="ECO:0000256" key="6">
    <source>
        <dbReference type="ARBA" id="ARBA00023136"/>
    </source>
</evidence>
<keyword evidence="10 12" id="KW-1208">Phospholipid metabolism</keyword>
<evidence type="ECO:0000256" key="11">
    <source>
        <dbReference type="ARBA" id="ARBA00023317"/>
    </source>
</evidence>
<comment type="subcellular location">
    <subcellularLocation>
        <location evidence="12">Cell membrane</location>
        <topology evidence="12">Peripheral membrane protein</topology>
    </subcellularLocation>
</comment>
<feature type="site" description="Cleavage (non-hydrolytic); by autocatalysis" evidence="12">
    <location>
        <begin position="254"/>
        <end position="255"/>
    </location>
</feature>
<dbReference type="RefSeq" id="WP_012637803.1">
    <property type="nucleotide sequence ID" value="NC_011901.1"/>
</dbReference>
<comment type="similarity">
    <text evidence="12">Belongs to the phosphatidylserine decarboxylase family. PSD-B subfamily. Prokaryotic type I sub-subfamily.</text>
</comment>
<dbReference type="UniPathway" id="UPA00558">
    <property type="reaction ID" value="UER00616"/>
</dbReference>
<dbReference type="eggNOG" id="COG0688">
    <property type="taxonomic scope" value="Bacteria"/>
</dbReference>
<dbReference type="STRING" id="396588.Tgr7_1234"/>